<organism evidence="2">
    <name type="scientific">Vannella robusta</name>
    <dbReference type="NCBI Taxonomy" id="1487602"/>
    <lineage>
        <taxon>Eukaryota</taxon>
        <taxon>Amoebozoa</taxon>
        <taxon>Discosea</taxon>
        <taxon>Flabellinia</taxon>
        <taxon>Vannellidae</taxon>
        <taxon>Vannella</taxon>
    </lineage>
</organism>
<feature type="compositionally biased region" description="Basic and acidic residues" evidence="1">
    <location>
        <begin position="273"/>
        <end position="284"/>
    </location>
</feature>
<evidence type="ECO:0000256" key="1">
    <source>
        <dbReference type="SAM" id="MobiDB-lite"/>
    </source>
</evidence>
<name>A0A7S4IB03_9EUKA</name>
<protein>
    <submittedName>
        <fullName evidence="2">Uncharacterized protein</fullName>
    </submittedName>
</protein>
<proteinExistence type="predicted"/>
<feature type="compositionally biased region" description="Basic and acidic residues" evidence="1">
    <location>
        <begin position="147"/>
        <end position="184"/>
    </location>
</feature>
<sequence length="313" mass="35626">MPSTAAQERELFGKIISHFTNPHTEKTPEDVEVMQRIRAKTLSCMMNGCLIGGLTTYIIGKKVLRPNQRAFGVMGGMILGLPLGSALLPVEDQLRKVLSLQTPFGDYARESAAKLLPSDHVLIFNSPQSNGFAKLEPQPLYNKPRQPTREPAREPIHRSNDFIDGTTMEKENFHDRYDPYDHRGSNSRYPPDNTRERTFDMAGDDMRDNSFVYEDDVMDASAPMPGYQQDSRSPAPGYYQDSRSPDPYRKPVAPRPPTRPERDGAGRANSLSTHDRMELAEANRRMRLQRHSRVRPDNYDDNVMEAPRGRYDE</sequence>
<accession>A0A7S4IB03</accession>
<evidence type="ECO:0000313" key="2">
    <source>
        <dbReference type="EMBL" id="CAE2223713.1"/>
    </source>
</evidence>
<reference evidence="2" key="1">
    <citation type="submission" date="2021-01" db="EMBL/GenBank/DDBJ databases">
        <authorList>
            <person name="Corre E."/>
            <person name="Pelletier E."/>
            <person name="Niang G."/>
            <person name="Scheremetjew M."/>
            <person name="Finn R."/>
            <person name="Kale V."/>
            <person name="Holt S."/>
            <person name="Cochrane G."/>
            <person name="Meng A."/>
            <person name="Brown T."/>
            <person name="Cohen L."/>
        </authorList>
    </citation>
    <scope>NUCLEOTIDE SEQUENCE</scope>
    <source>
        <strain evidence="2">DIVA3 518/3/11/1/6</strain>
    </source>
</reference>
<gene>
    <name evidence="2" type="ORF">VSP0166_LOCUS10229</name>
</gene>
<dbReference type="AlphaFoldDB" id="A0A7S4IB03"/>
<feature type="region of interest" description="Disordered" evidence="1">
    <location>
        <begin position="133"/>
        <end position="207"/>
    </location>
</feature>
<feature type="compositionally biased region" description="Basic and acidic residues" evidence="1">
    <location>
        <begin position="193"/>
        <end position="207"/>
    </location>
</feature>
<feature type="region of interest" description="Disordered" evidence="1">
    <location>
        <begin position="220"/>
        <end position="313"/>
    </location>
</feature>
<dbReference type="EMBL" id="HBKP01014392">
    <property type="protein sequence ID" value="CAE2223713.1"/>
    <property type="molecule type" value="Transcribed_RNA"/>
</dbReference>